<evidence type="ECO:0000313" key="1">
    <source>
        <dbReference type="EMBL" id="RSJ88091.1"/>
    </source>
</evidence>
<name>A0A428GWW7_STRCR</name>
<organism evidence="1 2">
    <name type="scientific">Streptococcus cristatus</name>
    <dbReference type="NCBI Taxonomy" id="45634"/>
    <lineage>
        <taxon>Bacteria</taxon>
        <taxon>Bacillati</taxon>
        <taxon>Bacillota</taxon>
        <taxon>Bacilli</taxon>
        <taxon>Lactobacillales</taxon>
        <taxon>Streptococcaceae</taxon>
        <taxon>Streptococcus</taxon>
    </lineage>
</organism>
<comment type="caution">
    <text evidence="1">The sequence shown here is derived from an EMBL/GenBank/DDBJ whole genome shotgun (WGS) entry which is preliminary data.</text>
</comment>
<dbReference type="Proteomes" id="UP000277890">
    <property type="component" value="Unassembled WGS sequence"/>
</dbReference>
<dbReference type="EMBL" id="RJPQ01000001">
    <property type="protein sequence ID" value="RSJ88091.1"/>
    <property type="molecule type" value="Genomic_DNA"/>
</dbReference>
<reference evidence="1 2" key="1">
    <citation type="submission" date="2018-11" db="EMBL/GenBank/DDBJ databases">
        <title>Species Designations Belie Phenotypic and Genotypic Heterogeneity in Oral Streptococci.</title>
        <authorList>
            <person name="Velsko I."/>
        </authorList>
    </citation>
    <scope>NUCLEOTIDE SEQUENCE [LARGE SCALE GENOMIC DNA]</scope>
    <source>
        <strain evidence="1 2">A54</strain>
    </source>
</reference>
<accession>A0A428GWW7</accession>
<dbReference type="RefSeq" id="WP_125370797.1">
    <property type="nucleotide sequence ID" value="NZ_RJPO01000001.1"/>
</dbReference>
<dbReference type="AlphaFoldDB" id="A0A428GWW7"/>
<sequence>MTKQELIIFINKHRDKIGAFHIALDERFEGQFTLGYYYDDKSRKHKVYEVNERQRVWIRDEFKNENEAIELLFRLIKTTFWIKETPILFDDSEID</sequence>
<proteinExistence type="predicted"/>
<protein>
    <submittedName>
        <fullName evidence="1">Uncharacterized protein</fullName>
    </submittedName>
</protein>
<evidence type="ECO:0000313" key="2">
    <source>
        <dbReference type="Proteomes" id="UP000277890"/>
    </source>
</evidence>
<gene>
    <name evidence="1" type="ORF">D8794_01695</name>
</gene>